<dbReference type="PRINTS" id="PR00455">
    <property type="entry name" value="HTHTETR"/>
</dbReference>
<evidence type="ECO:0000313" key="8">
    <source>
        <dbReference type="Proteomes" id="UP000652074"/>
    </source>
</evidence>
<evidence type="ECO:0000256" key="2">
    <source>
        <dbReference type="ARBA" id="ARBA00023125"/>
    </source>
</evidence>
<keyword evidence="3" id="KW-0804">Transcription</keyword>
<evidence type="ECO:0000256" key="4">
    <source>
        <dbReference type="PROSITE-ProRule" id="PRU00335"/>
    </source>
</evidence>
<protein>
    <submittedName>
        <fullName evidence="7">TetR family transcriptional regulator</fullName>
    </submittedName>
</protein>
<evidence type="ECO:0000256" key="1">
    <source>
        <dbReference type="ARBA" id="ARBA00023015"/>
    </source>
</evidence>
<comment type="caution">
    <text evidence="7">The sequence shown here is derived from an EMBL/GenBank/DDBJ whole genome shotgun (WGS) entry which is preliminary data.</text>
</comment>
<name>A0ABX1MGM0_9RHOO</name>
<dbReference type="InterPro" id="IPR009057">
    <property type="entry name" value="Homeodomain-like_sf"/>
</dbReference>
<dbReference type="PROSITE" id="PS50977">
    <property type="entry name" value="HTH_TETR_2"/>
    <property type="match status" value="1"/>
</dbReference>
<keyword evidence="8" id="KW-1185">Reference proteome</keyword>
<dbReference type="PANTHER" id="PTHR30055">
    <property type="entry name" value="HTH-TYPE TRANSCRIPTIONAL REGULATOR RUTR"/>
    <property type="match status" value="1"/>
</dbReference>
<sequence length="233" mass="26455">MNDEAETVAEDGPVMESARRNRRSDATIARILASTERIILQGGAERISIIDVCDDAGVSRGTFYRYFSSQDDLLDAFSRHKREGFHRAMQEVTAPYDDPDEKFRALIGYLEHYAAHGQARRLLVVAPDYAMSFFRRVFNDARVRLQDVLRAVFDAWDGRLGISIDRELVCEMLIRYVLSEQLVPNERVNEGTARIERLVRSLIGFPATKGDEAVEVAAPARSTGSRRREKEKT</sequence>
<dbReference type="PANTHER" id="PTHR30055:SF234">
    <property type="entry name" value="HTH-TYPE TRANSCRIPTIONAL REGULATOR BETI"/>
    <property type="match status" value="1"/>
</dbReference>
<accession>A0ABX1MGM0</accession>
<evidence type="ECO:0000256" key="5">
    <source>
        <dbReference type="SAM" id="MobiDB-lite"/>
    </source>
</evidence>
<gene>
    <name evidence="7" type="ORF">GPA26_01010</name>
</gene>
<feature type="domain" description="HTH tetR-type" evidence="6">
    <location>
        <begin position="25"/>
        <end position="85"/>
    </location>
</feature>
<dbReference type="SUPFAM" id="SSF46689">
    <property type="entry name" value="Homeodomain-like"/>
    <property type="match status" value="1"/>
</dbReference>
<feature type="region of interest" description="Disordered" evidence="5">
    <location>
        <begin position="1"/>
        <end position="21"/>
    </location>
</feature>
<dbReference type="InterPro" id="IPR050109">
    <property type="entry name" value="HTH-type_TetR-like_transc_reg"/>
</dbReference>
<dbReference type="InterPro" id="IPR001647">
    <property type="entry name" value="HTH_TetR"/>
</dbReference>
<keyword evidence="2 4" id="KW-0238">DNA-binding</keyword>
<evidence type="ECO:0000259" key="6">
    <source>
        <dbReference type="PROSITE" id="PS50977"/>
    </source>
</evidence>
<dbReference type="Pfam" id="PF00440">
    <property type="entry name" value="TetR_N"/>
    <property type="match status" value="1"/>
</dbReference>
<feature type="DNA-binding region" description="H-T-H motif" evidence="4">
    <location>
        <begin position="48"/>
        <end position="67"/>
    </location>
</feature>
<reference evidence="7 8" key="1">
    <citation type="submission" date="2019-12" db="EMBL/GenBank/DDBJ databases">
        <title>Comparative genomics gives insights into the taxonomy of the Azoarcus-Aromatoleum group and reveals separate origins of nif in the plant-associated Azoarcus and non-plant-associated Aromatoleum sub-groups.</title>
        <authorList>
            <person name="Lafos M."/>
            <person name="Maluk M."/>
            <person name="Batista M."/>
            <person name="Junghare M."/>
            <person name="Carmona M."/>
            <person name="Faoro H."/>
            <person name="Cruz L.M."/>
            <person name="Battistoni F."/>
            <person name="De Souza E."/>
            <person name="Pedrosa F."/>
            <person name="Chen W.-M."/>
            <person name="Poole P.S."/>
            <person name="Dixon R.A."/>
            <person name="James E.K."/>
        </authorList>
    </citation>
    <scope>NUCLEOTIDE SEQUENCE [LARGE SCALE GENOMIC DNA]</scope>
    <source>
        <strain evidence="7 8">ToN1</strain>
    </source>
</reference>
<dbReference type="Proteomes" id="UP000652074">
    <property type="component" value="Unassembled WGS sequence"/>
</dbReference>
<dbReference type="Gene3D" id="1.10.357.10">
    <property type="entry name" value="Tetracycline Repressor, domain 2"/>
    <property type="match status" value="1"/>
</dbReference>
<proteinExistence type="predicted"/>
<evidence type="ECO:0000256" key="3">
    <source>
        <dbReference type="ARBA" id="ARBA00023163"/>
    </source>
</evidence>
<evidence type="ECO:0000313" key="7">
    <source>
        <dbReference type="EMBL" id="NMF87050.1"/>
    </source>
</evidence>
<dbReference type="RefSeq" id="WP_169141823.1">
    <property type="nucleotide sequence ID" value="NZ_CP059560.1"/>
</dbReference>
<keyword evidence="1" id="KW-0805">Transcription regulation</keyword>
<organism evidence="7 8">
    <name type="scientific">Aromatoleum petrolei</name>
    <dbReference type="NCBI Taxonomy" id="76116"/>
    <lineage>
        <taxon>Bacteria</taxon>
        <taxon>Pseudomonadati</taxon>
        <taxon>Pseudomonadota</taxon>
        <taxon>Betaproteobacteria</taxon>
        <taxon>Rhodocyclales</taxon>
        <taxon>Rhodocyclaceae</taxon>
        <taxon>Aromatoleum</taxon>
    </lineage>
</organism>
<dbReference type="EMBL" id="WTVR01000002">
    <property type="protein sequence ID" value="NMF87050.1"/>
    <property type="molecule type" value="Genomic_DNA"/>
</dbReference>